<dbReference type="AlphaFoldDB" id="A0A0F9T7T7"/>
<dbReference type="Pfam" id="PF00596">
    <property type="entry name" value="Aldolase_II"/>
    <property type="match status" value="1"/>
</dbReference>
<evidence type="ECO:0000313" key="2">
    <source>
        <dbReference type="EMBL" id="KKN37563.1"/>
    </source>
</evidence>
<reference evidence="2" key="1">
    <citation type="journal article" date="2015" name="Nature">
        <title>Complex archaea that bridge the gap between prokaryotes and eukaryotes.</title>
        <authorList>
            <person name="Spang A."/>
            <person name="Saw J.H."/>
            <person name="Jorgensen S.L."/>
            <person name="Zaremba-Niedzwiedzka K."/>
            <person name="Martijn J."/>
            <person name="Lind A.E."/>
            <person name="van Eijk R."/>
            <person name="Schleper C."/>
            <person name="Guy L."/>
            <person name="Ettema T.J."/>
        </authorList>
    </citation>
    <scope>NUCLEOTIDE SEQUENCE</scope>
</reference>
<accession>A0A0F9T7T7</accession>
<dbReference type="InterPro" id="IPR001303">
    <property type="entry name" value="Aldolase_II/adducin_N"/>
</dbReference>
<organism evidence="2">
    <name type="scientific">marine sediment metagenome</name>
    <dbReference type="NCBI Taxonomy" id="412755"/>
    <lineage>
        <taxon>unclassified sequences</taxon>
        <taxon>metagenomes</taxon>
        <taxon>ecological metagenomes</taxon>
    </lineage>
</organism>
<dbReference type="InterPro" id="IPR036409">
    <property type="entry name" value="Aldolase_II/adducin_N_sf"/>
</dbReference>
<gene>
    <name evidence="2" type="ORF">LCGC14_0762480</name>
</gene>
<name>A0A0F9T7T7_9ZZZZ</name>
<comment type="caution">
    <text evidence="2">The sequence shown here is derived from an EMBL/GenBank/DDBJ whole genome shotgun (WGS) entry which is preliminary data.</text>
</comment>
<sequence length="415" mass="46830">QRQVVLDGLKNKLGLYKRKKILSYKYEVCPICKEVKNDCNKCYIPKSCKAPFNDGFRDDLKAGVAYFTEMQGILFKTIPPSVFVAGGTWDSVGGRPSKIIEVLADELQASVINGGNVNKSIHNSEKFCKENDLIIWMPNISNEEIKIYPRKSQGSVLICSKVMREGYTKADSVTRIFRMHANAVIEIRKKKDHFNFRLVDALGNSWVNTDSISNLTKAILALYKWTKESIRVGTVCADKDTKELASLIDCTCYVANKVESSIGERYFGNVLTRCQKMFPGMRDTGETALVSPRNSDKRRLKVEDMVLVVTAGESIQYWGSRKPSVDTPIQLAILANNFQINFLIHGHAYVEGAPITKHYYPCGDMREVPEIIKFTEKSANGVINLKNHGFLMFSNTIKDMMNITQSAKFIEPQNF</sequence>
<dbReference type="Gene3D" id="3.40.225.10">
    <property type="entry name" value="Class II aldolase/adducin N-terminal domain"/>
    <property type="match status" value="1"/>
</dbReference>
<feature type="domain" description="Class II aldolase/adducin N-terminal" evidence="1">
    <location>
        <begin position="282"/>
        <end position="348"/>
    </location>
</feature>
<feature type="non-terminal residue" evidence="2">
    <location>
        <position position="1"/>
    </location>
</feature>
<dbReference type="SUPFAM" id="SSF53639">
    <property type="entry name" value="AraD/HMP-PK domain-like"/>
    <property type="match status" value="1"/>
</dbReference>
<dbReference type="EMBL" id="LAZR01001886">
    <property type="protein sequence ID" value="KKN37563.1"/>
    <property type="molecule type" value="Genomic_DNA"/>
</dbReference>
<proteinExistence type="predicted"/>
<protein>
    <recommendedName>
        <fullName evidence="1">Class II aldolase/adducin N-terminal domain-containing protein</fullName>
    </recommendedName>
</protein>
<evidence type="ECO:0000259" key="1">
    <source>
        <dbReference type="Pfam" id="PF00596"/>
    </source>
</evidence>